<accession>A0ACD2ZXY0</accession>
<gene>
    <name evidence="1" type="ORF">BDN72DRAFT_866076</name>
</gene>
<evidence type="ECO:0000313" key="1">
    <source>
        <dbReference type="EMBL" id="TFK58270.1"/>
    </source>
</evidence>
<name>A0ACD2ZXY0_9AGAR</name>
<organism evidence="1 2">
    <name type="scientific">Pluteus cervinus</name>
    <dbReference type="NCBI Taxonomy" id="181527"/>
    <lineage>
        <taxon>Eukaryota</taxon>
        <taxon>Fungi</taxon>
        <taxon>Dikarya</taxon>
        <taxon>Basidiomycota</taxon>
        <taxon>Agaricomycotina</taxon>
        <taxon>Agaricomycetes</taxon>
        <taxon>Agaricomycetidae</taxon>
        <taxon>Agaricales</taxon>
        <taxon>Pluteineae</taxon>
        <taxon>Pluteaceae</taxon>
        <taxon>Pluteus</taxon>
    </lineage>
</organism>
<dbReference type="Proteomes" id="UP000308600">
    <property type="component" value="Unassembled WGS sequence"/>
</dbReference>
<evidence type="ECO:0000313" key="2">
    <source>
        <dbReference type="Proteomes" id="UP000308600"/>
    </source>
</evidence>
<dbReference type="EMBL" id="ML209490">
    <property type="protein sequence ID" value="TFK58270.1"/>
    <property type="molecule type" value="Genomic_DNA"/>
</dbReference>
<sequence>MGVHFDAVTRVGSKEDRNYFPVVLHAKHTRASGLNATSHTEGGPTLILDGFCAPTAELSIMQLFRNVFASCGKTLKSSSTNLSLSLIESAKNHREGETNGFDQSRNCNWVMSSRQNLSFQTFSSLFSLLRVELSSNQAQHHVLDVCDMFLVGGEGGNSGNNGQNIKLLMGSNTRRPKTKKKHTPELEIRLKKPRCKGCHNLINPELLLSMARMEESVMAA</sequence>
<proteinExistence type="predicted"/>
<feature type="non-terminal residue" evidence="1">
    <location>
        <position position="220"/>
    </location>
</feature>
<reference evidence="1 2" key="1">
    <citation type="journal article" date="2019" name="Nat. Ecol. Evol.">
        <title>Megaphylogeny resolves global patterns of mushroom evolution.</title>
        <authorList>
            <person name="Varga T."/>
            <person name="Krizsan K."/>
            <person name="Foldi C."/>
            <person name="Dima B."/>
            <person name="Sanchez-Garcia M."/>
            <person name="Sanchez-Ramirez S."/>
            <person name="Szollosi G.J."/>
            <person name="Szarkandi J.G."/>
            <person name="Papp V."/>
            <person name="Albert L."/>
            <person name="Andreopoulos W."/>
            <person name="Angelini C."/>
            <person name="Antonin V."/>
            <person name="Barry K.W."/>
            <person name="Bougher N.L."/>
            <person name="Buchanan P."/>
            <person name="Buyck B."/>
            <person name="Bense V."/>
            <person name="Catcheside P."/>
            <person name="Chovatia M."/>
            <person name="Cooper J."/>
            <person name="Damon W."/>
            <person name="Desjardin D."/>
            <person name="Finy P."/>
            <person name="Geml J."/>
            <person name="Haridas S."/>
            <person name="Hughes K."/>
            <person name="Justo A."/>
            <person name="Karasinski D."/>
            <person name="Kautmanova I."/>
            <person name="Kiss B."/>
            <person name="Kocsube S."/>
            <person name="Kotiranta H."/>
            <person name="LaButti K.M."/>
            <person name="Lechner B.E."/>
            <person name="Liimatainen K."/>
            <person name="Lipzen A."/>
            <person name="Lukacs Z."/>
            <person name="Mihaltcheva S."/>
            <person name="Morgado L.N."/>
            <person name="Niskanen T."/>
            <person name="Noordeloos M.E."/>
            <person name="Ohm R.A."/>
            <person name="Ortiz-Santana B."/>
            <person name="Ovrebo C."/>
            <person name="Racz N."/>
            <person name="Riley R."/>
            <person name="Savchenko A."/>
            <person name="Shiryaev A."/>
            <person name="Soop K."/>
            <person name="Spirin V."/>
            <person name="Szebenyi C."/>
            <person name="Tomsovsky M."/>
            <person name="Tulloss R.E."/>
            <person name="Uehling J."/>
            <person name="Grigoriev I.V."/>
            <person name="Vagvolgyi C."/>
            <person name="Papp T."/>
            <person name="Martin F.M."/>
            <person name="Miettinen O."/>
            <person name="Hibbett D.S."/>
            <person name="Nagy L.G."/>
        </authorList>
    </citation>
    <scope>NUCLEOTIDE SEQUENCE [LARGE SCALE GENOMIC DNA]</scope>
    <source>
        <strain evidence="1 2">NL-1719</strain>
    </source>
</reference>
<keyword evidence="2" id="KW-1185">Reference proteome</keyword>
<protein>
    <submittedName>
        <fullName evidence="1">Uncharacterized protein</fullName>
    </submittedName>
</protein>